<protein>
    <submittedName>
        <fullName evidence="2">Uncharacterized protein</fullName>
    </submittedName>
</protein>
<sequence length="132" mass="14968">MSVVSATSIPLFHGLHMLWLWVKQLFFAQFLSAFTICTISTFRSPRPSRIFNAHIQSVHTLASPADPARTEPKRNEPTPFAFHFILFHSLLNVHSTCAALHFTFTTLFSLSLSLFHPLPTGSKKREKGFCDH</sequence>
<evidence type="ECO:0000313" key="3">
    <source>
        <dbReference type="Proteomes" id="UP000005237"/>
    </source>
</evidence>
<accession>A0A8R1ICK5</accession>
<reference evidence="2" key="2">
    <citation type="submission" date="2022-06" db="UniProtKB">
        <authorList>
            <consortium name="EnsemblMetazoa"/>
        </authorList>
    </citation>
    <scope>IDENTIFICATION</scope>
    <source>
        <strain evidence="2">DF5081</strain>
    </source>
</reference>
<evidence type="ECO:0000313" key="2">
    <source>
        <dbReference type="EnsemblMetazoa" id="CJA21277.1"/>
    </source>
</evidence>
<proteinExistence type="predicted"/>
<reference evidence="3" key="1">
    <citation type="submission" date="2010-08" db="EMBL/GenBank/DDBJ databases">
        <authorList>
            <consortium name="Caenorhabditis japonica Sequencing Consortium"/>
            <person name="Wilson R.K."/>
        </authorList>
    </citation>
    <scope>NUCLEOTIDE SEQUENCE [LARGE SCALE GENOMIC DNA]</scope>
    <source>
        <strain evidence="3">DF5081</strain>
    </source>
</reference>
<keyword evidence="1" id="KW-0472">Membrane</keyword>
<dbReference type="Proteomes" id="UP000005237">
    <property type="component" value="Unassembled WGS sequence"/>
</dbReference>
<name>A0A8R1ICK5_CAEJA</name>
<keyword evidence="1" id="KW-0812">Transmembrane</keyword>
<evidence type="ECO:0000256" key="1">
    <source>
        <dbReference type="SAM" id="Phobius"/>
    </source>
</evidence>
<dbReference type="AlphaFoldDB" id="A0A8R1ICK5"/>
<feature type="transmembrane region" description="Helical" evidence="1">
    <location>
        <begin position="20"/>
        <end position="42"/>
    </location>
</feature>
<organism evidence="2 3">
    <name type="scientific">Caenorhabditis japonica</name>
    <dbReference type="NCBI Taxonomy" id="281687"/>
    <lineage>
        <taxon>Eukaryota</taxon>
        <taxon>Metazoa</taxon>
        <taxon>Ecdysozoa</taxon>
        <taxon>Nematoda</taxon>
        <taxon>Chromadorea</taxon>
        <taxon>Rhabditida</taxon>
        <taxon>Rhabditina</taxon>
        <taxon>Rhabditomorpha</taxon>
        <taxon>Rhabditoidea</taxon>
        <taxon>Rhabditidae</taxon>
        <taxon>Peloderinae</taxon>
        <taxon>Caenorhabditis</taxon>
    </lineage>
</organism>
<keyword evidence="1" id="KW-1133">Transmembrane helix</keyword>
<keyword evidence="3" id="KW-1185">Reference proteome</keyword>
<dbReference type="EnsemblMetazoa" id="CJA21277.1">
    <property type="protein sequence ID" value="CJA21277.1"/>
    <property type="gene ID" value="WBGene00176849"/>
</dbReference>